<dbReference type="RefSeq" id="WP_006258235.1">
    <property type="nucleotide sequence ID" value="NZ_BCMQ01000016.1"/>
</dbReference>
<reference evidence="1 2" key="1">
    <citation type="journal article" date="2016" name="J. Zhejiang Univ. Sci. B">
        <title>Antibiotic resistance mechanisms of Myroides sp.</title>
        <authorList>
            <person name="Hu S."/>
            <person name="Yuan S."/>
            <person name="Qu H."/>
            <person name="Jiang T."/>
            <person name="Zhou Y."/>
            <person name="Wang M."/>
            <person name="Ming D."/>
        </authorList>
    </citation>
    <scope>NUCLEOTIDE SEQUENCE [LARGE SCALE GENOMIC DNA]</scope>
    <source>
        <strain evidence="1 2">PR63039</strain>
    </source>
</reference>
<evidence type="ECO:0000313" key="1">
    <source>
        <dbReference type="EMBL" id="ALU27891.1"/>
    </source>
</evidence>
<protein>
    <submittedName>
        <fullName evidence="1">Uncharacterized protein</fullName>
    </submittedName>
</protein>
<dbReference type="EMBL" id="CP013690">
    <property type="protein sequence ID" value="ALU27891.1"/>
    <property type="molecule type" value="Genomic_DNA"/>
</dbReference>
<organism evidence="1 2">
    <name type="scientific">Myroides odoratimimus</name>
    <dbReference type="NCBI Taxonomy" id="76832"/>
    <lineage>
        <taxon>Bacteria</taxon>
        <taxon>Pseudomonadati</taxon>
        <taxon>Bacteroidota</taxon>
        <taxon>Flavobacteriia</taxon>
        <taxon>Flavobacteriales</taxon>
        <taxon>Flavobacteriaceae</taxon>
        <taxon>Myroides</taxon>
    </lineage>
</organism>
<proteinExistence type="predicted"/>
<dbReference type="KEGG" id="mod:AS202_17820"/>
<name>A0A0S7EJW1_9FLAO</name>
<evidence type="ECO:0000313" key="2">
    <source>
        <dbReference type="Proteomes" id="UP000069030"/>
    </source>
</evidence>
<dbReference type="Proteomes" id="UP000069030">
    <property type="component" value="Chromosome"/>
</dbReference>
<dbReference type="AlphaFoldDB" id="A0A0S7EJW1"/>
<sequence>MEGVKEPFVFKGFQYEDLDYAIENFVNEYDLPLDPQKLAEVRNVAEMLDLIVSYFKQEKKEDCTSQQAFYKLRTILHKYTNESDIKPSTRLEELFPKQNRIENINRVEEDLGFKLHILKMKDDVVTILVVTFLVLFVLLFFTTLYAMLGGVIWLFAYKVAEDYRKEFKVEMVGELVKLMVEKNYFKSRRDPNTMNEKELREMIAKYFADCLGLEREEFLNAKFG</sequence>
<gene>
    <name evidence="1" type="ORF">AS202_17820</name>
</gene>
<accession>A0A0S7EJW1</accession>